<feature type="compositionally biased region" description="Polar residues" evidence="1">
    <location>
        <begin position="651"/>
        <end position="663"/>
    </location>
</feature>
<feature type="region of interest" description="Disordered" evidence="1">
    <location>
        <begin position="325"/>
        <end position="428"/>
    </location>
</feature>
<feature type="compositionally biased region" description="Basic and acidic residues" evidence="1">
    <location>
        <begin position="1224"/>
        <end position="1233"/>
    </location>
</feature>
<feature type="compositionally biased region" description="Polar residues" evidence="1">
    <location>
        <begin position="407"/>
        <end position="428"/>
    </location>
</feature>
<dbReference type="SUPFAM" id="SSF52047">
    <property type="entry name" value="RNI-like"/>
    <property type="match status" value="1"/>
</dbReference>
<feature type="compositionally biased region" description="Basic and acidic residues" evidence="1">
    <location>
        <begin position="360"/>
        <end position="375"/>
    </location>
</feature>
<feature type="region of interest" description="Disordered" evidence="1">
    <location>
        <begin position="1194"/>
        <end position="1236"/>
    </location>
</feature>
<feature type="compositionally biased region" description="Basic residues" evidence="1">
    <location>
        <begin position="181"/>
        <end position="195"/>
    </location>
</feature>
<feature type="region of interest" description="Disordered" evidence="1">
    <location>
        <begin position="649"/>
        <end position="670"/>
    </location>
</feature>
<feature type="region of interest" description="Disordered" evidence="1">
    <location>
        <begin position="80"/>
        <end position="298"/>
    </location>
</feature>
<organism evidence="2 3">
    <name type="scientific">Kluyveromyces marxianus</name>
    <name type="common">Yeast</name>
    <name type="synonym">Candida kefyr</name>
    <dbReference type="NCBI Taxonomy" id="4911"/>
    <lineage>
        <taxon>Eukaryota</taxon>
        <taxon>Fungi</taxon>
        <taxon>Dikarya</taxon>
        <taxon>Ascomycota</taxon>
        <taxon>Saccharomycotina</taxon>
        <taxon>Saccharomycetes</taxon>
        <taxon>Saccharomycetales</taxon>
        <taxon>Saccharomycetaceae</taxon>
        <taxon>Kluyveromyces</taxon>
    </lineage>
</organism>
<dbReference type="EMBL" id="CP015055">
    <property type="protein sequence ID" value="QGN14292.1"/>
    <property type="molecule type" value="Genomic_DNA"/>
</dbReference>
<feature type="compositionally biased region" description="Acidic residues" evidence="1">
    <location>
        <begin position="1402"/>
        <end position="1416"/>
    </location>
</feature>
<feature type="compositionally biased region" description="Polar residues" evidence="1">
    <location>
        <begin position="1198"/>
        <end position="1218"/>
    </location>
</feature>
<feature type="compositionally biased region" description="Low complexity" evidence="1">
    <location>
        <begin position="141"/>
        <end position="161"/>
    </location>
</feature>
<feature type="compositionally biased region" description="Polar residues" evidence="1">
    <location>
        <begin position="36"/>
        <end position="57"/>
    </location>
</feature>
<feature type="compositionally biased region" description="Low complexity" evidence="1">
    <location>
        <begin position="1367"/>
        <end position="1379"/>
    </location>
</feature>
<feature type="compositionally biased region" description="Polar residues" evidence="1">
    <location>
        <begin position="168"/>
        <end position="178"/>
    </location>
</feature>
<dbReference type="Proteomes" id="UP000422736">
    <property type="component" value="Chromosome 2"/>
</dbReference>
<proteinExistence type="predicted"/>
<accession>A0ABX6ERD0</accession>
<keyword evidence="3" id="KW-1185">Reference proteome</keyword>
<feature type="region of interest" description="Disordered" evidence="1">
    <location>
        <begin position="18"/>
        <end position="63"/>
    </location>
</feature>
<feature type="compositionally biased region" description="Basic and acidic residues" evidence="1">
    <location>
        <begin position="1417"/>
        <end position="1435"/>
    </location>
</feature>
<dbReference type="InterPro" id="IPR032675">
    <property type="entry name" value="LRR_dom_sf"/>
</dbReference>
<evidence type="ECO:0000313" key="3">
    <source>
        <dbReference type="Proteomes" id="UP000422736"/>
    </source>
</evidence>
<feature type="compositionally biased region" description="Low complexity" evidence="1">
    <location>
        <begin position="21"/>
        <end position="30"/>
    </location>
</feature>
<feature type="region of interest" description="Disordered" evidence="1">
    <location>
        <begin position="1361"/>
        <end position="1447"/>
    </location>
</feature>
<dbReference type="Gene3D" id="3.80.10.10">
    <property type="entry name" value="Ribonuclease Inhibitor"/>
    <property type="match status" value="2"/>
</dbReference>
<name>A0ABX6ERD0_KLUMA</name>
<gene>
    <name evidence="2" type="primary">MHP1</name>
    <name evidence="2" type="ORF">FIM1_949</name>
</gene>
<evidence type="ECO:0000256" key="1">
    <source>
        <dbReference type="SAM" id="MobiDB-lite"/>
    </source>
</evidence>
<protein>
    <submittedName>
        <fullName evidence="2">MAP--like proteinous protein 1</fullName>
    </submittedName>
</protein>
<feature type="compositionally biased region" description="Low complexity" evidence="1">
    <location>
        <begin position="217"/>
        <end position="233"/>
    </location>
</feature>
<reference evidence="2 3" key="1">
    <citation type="submission" date="2016-03" db="EMBL/GenBank/DDBJ databases">
        <title>How can Kluyveromyces marxianus grow so fast - potential evolutionary course in Saccharomyces Complex revealed by comparative genomics.</title>
        <authorList>
            <person name="Mo W."/>
            <person name="Lu W."/>
            <person name="Yang X."/>
            <person name="Qi J."/>
            <person name="Lv H."/>
        </authorList>
    </citation>
    <scope>NUCLEOTIDE SEQUENCE [LARGE SCALE GENOMIC DNA]</scope>
    <source>
        <strain evidence="2 3">FIM1</strain>
    </source>
</reference>
<evidence type="ECO:0000313" key="2">
    <source>
        <dbReference type="EMBL" id="QGN14292.1"/>
    </source>
</evidence>
<sequence length="1447" mass="157817">MSKEDFGLDVGWVIRKKSDAVSSGSESVVGNGSGELKQQQSKGRSGSETPSPKSSTVKIAELDAKNPDVTTHIEILGPNRIVKQRRNSSVDKEAGISGSAGVMDGHVTSVFGFPTGRENSVGAGAGAGAASPPRTLSPPTAAARVGRGRGSVSVGSSVASSMSEPLRRTQSASYPSEQGQKRKSGFFRSLFRRKSSAASSASTSPERQKGSRGSEPAAAAGQTAAARADTDAGLKPPRGRSKSISAASTNEKKFHTPLAGDLLGYKGPGDAASRADHTNDGGPLKRVQTESQVSQQDLDPRLEEFIRYYKEHGVNAFKNESVNPSAAGVEHEGNGFPPILQRPPVRAKASFSLDSTLVPEGKEESKSDTENEGQEKKRKIRLDKKGRPIPPHPPRSRLPPVLKLKPSYQQPPSTSSNHNYHLESSSHSPLSGASKFGSFLKRVTSHTDESVTSSQRISAASSLVSLSKDMDDSSIESSEQPINISVVPGLENLKPLKRVAFAANTYFNDPPQQICSRNPRKGEVEVKPDGSVVIHRLTPAEKREILENSSCGIVVGGTGQLKLINHDKNSSVANEHEGVALKQHAENEEDHATQRRNIELAAAEAAAEARAKDAPLDLQRTITNNEEEVTVNNTAKKVTIDKPMISRKKGSTTSLASMMSSDSGLLPSEDENDVLPPRNIKIPHDVVYTRCCHLREILPIPATMKQLKKGSTDPIPLLQLRNPKPSKVEVLSFSDFLSIAPVLCLSLDGVALSVEMLRIILSSITYKDNFEKLSLRNTPLDAEGWKVLSYFVSRCKSLNSLDVSMVPGLALNVQKPSKSSSNSNVNRMKCNMENRSDMNWSLLSAAVAAKGGLEEMIVSGAHMNMFQLQNFIDIAWTKTVRLGMAYNDLTFEQCEAIAKWMSNSRVTGLDLGFNDLDGKVRPFVDTVIEKTNKGKNVFKYLSLNSTNLSVPKGAKSENNDVLALLNVLCYCDNLKFLDLSNNPGLFPYSMRTLTAILPMSVSLVRLHLDYDNLSTTTVMQLAEVLPMCQRLNYISLLGTRLNIISASALTTAVKNSNNIITMDIDYTNVPDRIKEKISIYSMRNTQSELEQINKEGGNDEHLKLRSLQEELARLLTENSASRRDYDTVVSNFYDRIQSVRSKLHAATEELFKLRINGELSTEGKETLIKFCFIEASFERGLKLLAKKSGKSGIFSGSNQNVSGKGKGSNQFSDSSDTPTPEAEADGKKWHRDPLSSSKYATSGHAALLPFHQPATESYEPADEAVELTGATDEVQNEAKEQLKEEGDVLRRTRGLMMELQNTADKRGQKLNKEVLQRVGEGVDSERIKNLLLNQDISSVIALLDQLSAQGYNVDDIFKKKKDDKRSSTLLSPSTSSSSTDDQRSSTVPEHSSDSKENHNGEVLEDSISSEEEEEEQMDRAFDDVLDTIERTREELMPGTTVSTKPST</sequence>
<feature type="compositionally biased region" description="Basic and acidic residues" evidence="1">
    <location>
        <begin position="1390"/>
        <end position="1401"/>
    </location>
</feature>
<feature type="compositionally biased region" description="Pro residues" evidence="1">
    <location>
        <begin position="388"/>
        <end position="397"/>
    </location>
</feature>